<dbReference type="CDD" id="cd00067">
    <property type="entry name" value="GAL4"/>
    <property type="match status" value="1"/>
</dbReference>
<dbReference type="SUPFAM" id="SSF57701">
    <property type="entry name" value="Zn2/Cys6 DNA-binding domain"/>
    <property type="match status" value="1"/>
</dbReference>
<dbReference type="InterPro" id="IPR001138">
    <property type="entry name" value="Zn2Cys6_DnaBD"/>
</dbReference>
<keyword evidence="3" id="KW-1185">Reference proteome</keyword>
<dbReference type="Gene3D" id="4.10.240.10">
    <property type="entry name" value="Zn(2)-C6 fungal-type DNA-binding domain"/>
    <property type="match status" value="1"/>
</dbReference>
<dbReference type="Proteomes" id="UP000193642">
    <property type="component" value="Unassembled WGS sequence"/>
</dbReference>
<accession>A0A1Y2BT92</accession>
<organism evidence="2 3">
    <name type="scientific">Rhizoclosmatium globosum</name>
    <dbReference type="NCBI Taxonomy" id="329046"/>
    <lineage>
        <taxon>Eukaryota</taxon>
        <taxon>Fungi</taxon>
        <taxon>Fungi incertae sedis</taxon>
        <taxon>Chytridiomycota</taxon>
        <taxon>Chytridiomycota incertae sedis</taxon>
        <taxon>Chytridiomycetes</taxon>
        <taxon>Chytridiales</taxon>
        <taxon>Chytriomycetaceae</taxon>
        <taxon>Rhizoclosmatium</taxon>
    </lineage>
</organism>
<comment type="caution">
    <text evidence="2">The sequence shown here is derived from an EMBL/GenBank/DDBJ whole genome shotgun (WGS) entry which is preliminary data.</text>
</comment>
<dbReference type="PROSITE" id="PS50048">
    <property type="entry name" value="ZN2_CY6_FUNGAL_2"/>
    <property type="match status" value="1"/>
</dbReference>
<reference evidence="2 3" key="1">
    <citation type="submission" date="2016-07" db="EMBL/GenBank/DDBJ databases">
        <title>Pervasive Adenine N6-methylation of Active Genes in Fungi.</title>
        <authorList>
            <consortium name="DOE Joint Genome Institute"/>
            <person name="Mondo S.J."/>
            <person name="Dannebaum R.O."/>
            <person name="Kuo R.C."/>
            <person name="Labutti K."/>
            <person name="Haridas S."/>
            <person name="Kuo A."/>
            <person name="Salamov A."/>
            <person name="Ahrendt S.R."/>
            <person name="Lipzen A."/>
            <person name="Sullivan W."/>
            <person name="Andreopoulos W.B."/>
            <person name="Clum A."/>
            <person name="Lindquist E."/>
            <person name="Daum C."/>
            <person name="Ramamoorthy G.K."/>
            <person name="Gryganskyi A."/>
            <person name="Culley D."/>
            <person name="Magnuson J.K."/>
            <person name="James T.Y."/>
            <person name="O'Malley M.A."/>
            <person name="Stajich J.E."/>
            <person name="Spatafora J.W."/>
            <person name="Visel A."/>
            <person name="Grigoriev I.V."/>
        </authorList>
    </citation>
    <scope>NUCLEOTIDE SEQUENCE [LARGE SCALE GENOMIC DNA]</scope>
    <source>
        <strain evidence="2 3">JEL800</strain>
    </source>
</reference>
<dbReference type="AlphaFoldDB" id="A0A1Y2BT92"/>
<dbReference type="GO" id="GO:0008270">
    <property type="term" value="F:zinc ion binding"/>
    <property type="evidence" value="ECO:0007669"/>
    <property type="project" value="InterPro"/>
</dbReference>
<evidence type="ECO:0000259" key="1">
    <source>
        <dbReference type="PROSITE" id="PS50048"/>
    </source>
</evidence>
<dbReference type="InterPro" id="IPR036864">
    <property type="entry name" value="Zn2-C6_fun-type_DNA-bd_sf"/>
</dbReference>
<dbReference type="Pfam" id="PF00172">
    <property type="entry name" value="Zn_clus"/>
    <property type="match status" value="1"/>
</dbReference>
<name>A0A1Y2BT92_9FUNG</name>
<protein>
    <recommendedName>
        <fullName evidence="1">Zn(2)-C6 fungal-type domain-containing protein</fullName>
    </recommendedName>
</protein>
<dbReference type="GO" id="GO:0000981">
    <property type="term" value="F:DNA-binding transcription factor activity, RNA polymerase II-specific"/>
    <property type="evidence" value="ECO:0007669"/>
    <property type="project" value="InterPro"/>
</dbReference>
<evidence type="ECO:0000313" key="3">
    <source>
        <dbReference type="Proteomes" id="UP000193642"/>
    </source>
</evidence>
<dbReference type="PROSITE" id="PS00463">
    <property type="entry name" value="ZN2_CY6_FUNGAL_1"/>
    <property type="match status" value="1"/>
</dbReference>
<feature type="domain" description="Zn(2)-C6 fungal-type" evidence="1">
    <location>
        <begin position="8"/>
        <end position="38"/>
    </location>
</feature>
<gene>
    <name evidence="2" type="ORF">BCR33DRAFT_442444</name>
</gene>
<dbReference type="EMBL" id="MCGO01000047">
    <property type="protein sequence ID" value="ORY37982.1"/>
    <property type="molecule type" value="Genomic_DNA"/>
</dbReference>
<evidence type="ECO:0000313" key="2">
    <source>
        <dbReference type="EMBL" id="ORY37982.1"/>
    </source>
</evidence>
<proteinExistence type="predicted"/>
<dbReference type="OrthoDB" id="39175at2759"/>
<sequence length="191" mass="21481">MATTKIKSCEDCRKHKKGCSKDRDGCISCKVKGVPCIYLTNPDNLFQSTPEPIVWGNKLLINKTQCLSAAGSQPQPDTYLSPPFSSRTSITIDDTMTESVANFPLKASGSCNYWTQSLTLQLSLNAFDASLLEHEAANWELQDPDLMPSLKDWNLCHRFLTKDYTLPTPMTFSHDAEMFLINFFSIPPVYR</sequence>